<dbReference type="Proteomes" id="UP000813444">
    <property type="component" value="Unassembled WGS sequence"/>
</dbReference>
<comment type="caution">
    <text evidence="1">The sequence shown here is derived from an EMBL/GenBank/DDBJ whole genome shotgun (WGS) entry which is preliminary data.</text>
</comment>
<proteinExistence type="predicted"/>
<sequence length="205" mass="22686">MRIQVDADTEAPKRHQLARWQSRRQVTCQDVAFVPNPMLEMVNAPRDTRMGATVDSEATSRSSRLLRKDIVEYIVALADGRFEDEGKVRAGWTMTSAAKRVPDLVSLKRSEQLLITWLIWPVASRGFDVGDKLGQLDHRTFAKHAGNHLFKVTASLDSVLLYGPLCSFMSDTTVPPNIEPVSDYGAGGLDVCSCLAGKEVKQIQA</sequence>
<evidence type="ECO:0000313" key="2">
    <source>
        <dbReference type="Proteomes" id="UP000813444"/>
    </source>
</evidence>
<name>A0A8K0WKS1_9HYPO</name>
<evidence type="ECO:0000313" key="1">
    <source>
        <dbReference type="EMBL" id="KAH7303669.1"/>
    </source>
</evidence>
<reference evidence="1" key="1">
    <citation type="journal article" date="2021" name="Nat. Commun.">
        <title>Genetic determinants of endophytism in the Arabidopsis root mycobiome.</title>
        <authorList>
            <person name="Mesny F."/>
            <person name="Miyauchi S."/>
            <person name="Thiergart T."/>
            <person name="Pickel B."/>
            <person name="Atanasova L."/>
            <person name="Karlsson M."/>
            <person name="Huettel B."/>
            <person name="Barry K.W."/>
            <person name="Haridas S."/>
            <person name="Chen C."/>
            <person name="Bauer D."/>
            <person name="Andreopoulos W."/>
            <person name="Pangilinan J."/>
            <person name="LaButti K."/>
            <person name="Riley R."/>
            <person name="Lipzen A."/>
            <person name="Clum A."/>
            <person name="Drula E."/>
            <person name="Henrissat B."/>
            <person name="Kohler A."/>
            <person name="Grigoriev I.V."/>
            <person name="Martin F.M."/>
            <person name="Hacquard S."/>
        </authorList>
    </citation>
    <scope>NUCLEOTIDE SEQUENCE</scope>
    <source>
        <strain evidence="1">MPI-CAGE-CH-0235</strain>
    </source>
</reference>
<keyword evidence="2" id="KW-1185">Reference proteome</keyword>
<organism evidence="1 2">
    <name type="scientific">Stachybotrys elegans</name>
    <dbReference type="NCBI Taxonomy" id="80388"/>
    <lineage>
        <taxon>Eukaryota</taxon>
        <taxon>Fungi</taxon>
        <taxon>Dikarya</taxon>
        <taxon>Ascomycota</taxon>
        <taxon>Pezizomycotina</taxon>
        <taxon>Sordariomycetes</taxon>
        <taxon>Hypocreomycetidae</taxon>
        <taxon>Hypocreales</taxon>
        <taxon>Stachybotryaceae</taxon>
        <taxon>Stachybotrys</taxon>
    </lineage>
</organism>
<accession>A0A8K0WKS1</accession>
<protein>
    <submittedName>
        <fullName evidence="1">Uncharacterized protein</fullName>
    </submittedName>
</protein>
<gene>
    <name evidence="1" type="ORF">B0I35DRAFT_415012</name>
</gene>
<dbReference type="EMBL" id="JAGPNK010000030">
    <property type="protein sequence ID" value="KAH7303669.1"/>
    <property type="molecule type" value="Genomic_DNA"/>
</dbReference>
<dbReference type="AlphaFoldDB" id="A0A8K0WKS1"/>